<dbReference type="Gene3D" id="3.90.170.10">
    <property type="entry name" value="Adenylosuccinate Synthetase, subunit A, domain 3"/>
    <property type="match status" value="1"/>
</dbReference>
<dbReference type="NCBIfam" id="NF002223">
    <property type="entry name" value="PRK01117.1"/>
    <property type="match status" value="1"/>
</dbReference>
<feature type="binding site" evidence="8">
    <location>
        <position position="40"/>
    </location>
    <ligand>
        <name>Mg(2+)</name>
        <dbReference type="ChEBI" id="CHEBI:18420"/>
    </ligand>
</feature>
<dbReference type="FunFam" id="1.10.300.10:FF:000001">
    <property type="entry name" value="Adenylosuccinate synthetase"/>
    <property type="match status" value="1"/>
</dbReference>
<feature type="binding site" description="in other chain" evidence="8">
    <location>
        <position position="241"/>
    </location>
    <ligand>
        <name>IMP</name>
        <dbReference type="ChEBI" id="CHEBI:58053"/>
        <note>ligand shared between dimeric partners</note>
    </ligand>
</feature>
<feature type="binding site" evidence="8">
    <location>
        <position position="307"/>
    </location>
    <ligand>
        <name>GTP</name>
        <dbReference type="ChEBI" id="CHEBI:37565"/>
    </ligand>
</feature>
<dbReference type="GO" id="GO:0046040">
    <property type="term" value="P:IMP metabolic process"/>
    <property type="evidence" value="ECO:0007669"/>
    <property type="project" value="TreeGrafter"/>
</dbReference>
<dbReference type="AlphaFoldDB" id="K7YMV0"/>
<feature type="active site" description="Proton donor" evidence="8">
    <location>
        <position position="41"/>
    </location>
</feature>
<accession>K7YMV0</accession>
<dbReference type="CDD" id="cd03108">
    <property type="entry name" value="AdSS"/>
    <property type="match status" value="1"/>
</dbReference>
<feature type="binding site" evidence="8">
    <location>
        <position position="13"/>
    </location>
    <ligand>
        <name>Mg(2+)</name>
        <dbReference type="ChEBI" id="CHEBI:18420"/>
    </ligand>
</feature>
<keyword evidence="6 8" id="KW-0460">Magnesium</keyword>
<dbReference type="KEGG" id="bbat:Bdt_1455"/>
<comment type="subcellular location">
    <subcellularLocation>
        <location evidence="8">Cytoplasm</location>
    </subcellularLocation>
</comment>
<dbReference type="STRING" id="1069642.Bdt_1455"/>
<feature type="binding site" description="in other chain" evidence="8">
    <location>
        <begin position="13"/>
        <end position="16"/>
    </location>
    <ligand>
        <name>IMP</name>
        <dbReference type="ChEBI" id="CHEBI:58053"/>
        <note>ligand shared between dimeric partners</note>
    </ligand>
</feature>
<dbReference type="InterPro" id="IPR042109">
    <property type="entry name" value="Adenylosuccinate_synth_dom1"/>
</dbReference>
<dbReference type="PANTHER" id="PTHR11846">
    <property type="entry name" value="ADENYLOSUCCINATE SYNTHETASE"/>
    <property type="match status" value="1"/>
</dbReference>
<gene>
    <name evidence="8 10" type="primary">purA</name>
    <name evidence="10" type="ORF">Bdt_1455</name>
</gene>
<dbReference type="PANTHER" id="PTHR11846:SF0">
    <property type="entry name" value="ADENYLOSUCCINATE SYNTHETASE"/>
    <property type="match status" value="1"/>
</dbReference>
<proteinExistence type="inferred from homology"/>
<dbReference type="SUPFAM" id="SSF52540">
    <property type="entry name" value="P-loop containing nucleoside triphosphate hydrolases"/>
    <property type="match status" value="1"/>
</dbReference>
<dbReference type="Proteomes" id="UP000010074">
    <property type="component" value="Chromosome"/>
</dbReference>
<dbReference type="Pfam" id="PF00709">
    <property type="entry name" value="Adenylsucc_synt"/>
    <property type="match status" value="1"/>
</dbReference>
<dbReference type="HAMAP" id="MF_00011">
    <property type="entry name" value="Adenylosucc_synth"/>
    <property type="match status" value="1"/>
</dbReference>
<keyword evidence="4 8" id="KW-0547">Nucleotide-binding</keyword>
<dbReference type="InterPro" id="IPR042111">
    <property type="entry name" value="Adenylosuccinate_synth_dom3"/>
</dbReference>
<feature type="binding site" evidence="8">
    <location>
        <begin position="333"/>
        <end position="335"/>
    </location>
    <ligand>
        <name>GTP</name>
        <dbReference type="ChEBI" id="CHEBI:37565"/>
    </ligand>
</feature>
<evidence type="ECO:0000313" key="11">
    <source>
        <dbReference type="Proteomes" id="UP000010074"/>
    </source>
</evidence>
<keyword evidence="7 8" id="KW-0342">GTP-binding</keyword>
<organism evidence="10 11">
    <name type="scientific">Bdellovibrio bacteriovorus str. Tiberius</name>
    <dbReference type="NCBI Taxonomy" id="1069642"/>
    <lineage>
        <taxon>Bacteria</taxon>
        <taxon>Pseudomonadati</taxon>
        <taxon>Bdellovibrionota</taxon>
        <taxon>Bdellovibrionia</taxon>
        <taxon>Bdellovibrionales</taxon>
        <taxon>Pseudobdellovibrionaceae</taxon>
        <taxon>Bdellovibrio</taxon>
    </lineage>
</organism>
<feature type="binding site" evidence="8">
    <location>
        <begin position="415"/>
        <end position="417"/>
    </location>
    <ligand>
        <name>GTP</name>
        <dbReference type="ChEBI" id="CHEBI:37565"/>
    </ligand>
</feature>
<keyword evidence="5 8" id="KW-0658">Purine biosynthesis</keyword>
<dbReference type="EC" id="6.3.4.4" evidence="8 9"/>
<feature type="binding site" evidence="8">
    <location>
        <position position="144"/>
    </location>
    <ligand>
        <name>IMP</name>
        <dbReference type="ChEBI" id="CHEBI:58053"/>
        <note>ligand shared between dimeric partners</note>
    </ligand>
</feature>
<dbReference type="UniPathway" id="UPA00075">
    <property type="reaction ID" value="UER00335"/>
</dbReference>
<dbReference type="GO" id="GO:0004019">
    <property type="term" value="F:adenylosuccinate synthase activity"/>
    <property type="evidence" value="ECO:0007669"/>
    <property type="project" value="UniProtKB-UniRule"/>
</dbReference>
<dbReference type="InterPro" id="IPR042110">
    <property type="entry name" value="Adenylosuccinate_synth_dom2"/>
</dbReference>
<dbReference type="GO" id="GO:0000287">
    <property type="term" value="F:magnesium ion binding"/>
    <property type="evidence" value="ECO:0007669"/>
    <property type="project" value="UniProtKB-UniRule"/>
</dbReference>
<dbReference type="PROSITE" id="PS01266">
    <property type="entry name" value="ADENYLOSUCCIN_SYN_1"/>
    <property type="match status" value="1"/>
</dbReference>
<comment type="subunit">
    <text evidence="1 8">Homodimer.</text>
</comment>
<feature type="binding site" description="in other chain" evidence="8">
    <location>
        <begin position="38"/>
        <end position="41"/>
    </location>
    <ligand>
        <name>IMP</name>
        <dbReference type="ChEBI" id="CHEBI:58053"/>
        <note>ligand shared between dimeric partners</note>
    </ligand>
</feature>
<dbReference type="OrthoDB" id="5288032at2"/>
<evidence type="ECO:0000256" key="7">
    <source>
        <dbReference type="ARBA" id="ARBA00023134"/>
    </source>
</evidence>
<name>K7YMV0_BDEBC</name>
<dbReference type="PATRIC" id="fig|1069642.3.peg.1435"/>
<feature type="binding site" description="in other chain" evidence="8">
    <location>
        <position position="226"/>
    </location>
    <ligand>
        <name>IMP</name>
        <dbReference type="ChEBI" id="CHEBI:58053"/>
        <note>ligand shared between dimeric partners</note>
    </ligand>
</feature>
<dbReference type="GO" id="GO:0005737">
    <property type="term" value="C:cytoplasm"/>
    <property type="evidence" value="ECO:0007669"/>
    <property type="project" value="UniProtKB-SubCell"/>
</dbReference>
<dbReference type="RefSeq" id="WP_015090610.1">
    <property type="nucleotide sequence ID" value="NC_019567.1"/>
</dbReference>
<feature type="binding site" description="in other chain" evidence="8">
    <location>
        <position position="305"/>
    </location>
    <ligand>
        <name>IMP</name>
        <dbReference type="ChEBI" id="CHEBI:58053"/>
        <note>ligand shared between dimeric partners</note>
    </ligand>
</feature>
<dbReference type="InterPro" id="IPR018220">
    <property type="entry name" value="Adenylosuccin_syn_GTP-bd"/>
</dbReference>
<comment type="function">
    <text evidence="8">Plays an important role in the de novo pathway of purine nucleotide biosynthesis. Catalyzes the first committed step in the biosynthesis of AMP from IMP.</text>
</comment>
<keyword evidence="3 8" id="KW-0479">Metal-binding</keyword>
<dbReference type="NCBIfam" id="TIGR00184">
    <property type="entry name" value="purA"/>
    <property type="match status" value="1"/>
</dbReference>
<comment type="pathway">
    <text evidence="8 9">Purine metabolism; AMP biosynthesis via de novo pathway; AMP from IMP: step 1/2.</text>
</comment>
<dbReference type="InterPro" id="IPR001114">
    <property type="entry name" value="Adenylosuccinate_synthetase"/>
</dbReference>
<comment type="similarity">
    <text evidence="8 9">Belongs to the adenylosuccinate synthetase family.</text>
</comment>
<dbReference type="InterPro" id="IPR027417">
    <property type="entry name" value="P-loop_NTPase"/>
</dbReference>
<comment type="cofactor">
    <cofactor evidence="8">
        <name>Mg(2+)</name>
        <dbReference type="ChEBI" id="CHEBI:18420"/>
    </cofactor>
    <text evidence="8">Binds 1 Mg(2+) ion per subunit.</text>
</comment>
<dbReference type="GO" id="GO:0044208">
    <property type="term" value="P:'de novo' AMP biosynthetic process"/>
    <property type="evidence" value="ECO:0007669"/>
    <property type="project" value="UniProtKB-UniRule"/>
</dbReference>
<dbReference type="Gene3D" id="3.40.440.10">
    <property type="entry name" value="Adenylosuccinate Synthetase, subunit A, domain 1"/>
    <property type="match status" value="1"/>
</dbReference>
<evidence type="ECO:0000313" key="10">
    <source>
        <dbReference type="EMBL" id="AFY01151.1"/>
    </source>
</evidence>
<keyword evidence="2 8" id="KW-0436">Ligase</keyword>
<evidence type="ECO:0000256" key="3">
    <source>
        <dbReference type="ARBA" id="ARBA00022723"/>
    </source>
</evidence>
<evidence type="ECO:0000256" key="4">
    <source>
        <dbReference type="ARBA" id="ARBA00022741"/>
    </source>
</evidence>
<reference evidence="10 11" key="1">
    <citation type="journal article" date="2012" name="BMC Genomics">
        <title>Genome analysis of a simultaneously predatory and prey-independent, novel Bdellovibrio bacteriovorus from the River Tiber, supports in silico predictions of both ancient and recent lateral gene transfer from diverse bacteria.</title>
        <authorList>
            <person name="Hobley L."/>
            <person name="Lerner T.R."/>
            <person name="Williams L.E."/>
            <person name="Lambert C."/>
            <person name="Till R."/>
            <person name="Milner D.S."/>
            <person name="Basford S.M."/>
            <person name="Capeness M.J."/>
            <person name="Fenton A.K."/>
            <person name="Atterbury R.J."/>
            <person name="Harris M.A."/>
            <person name="Sockett R.E."/>
        </authorList>
    </citation>
    <scope>NUCLEOTIDE SEQUENCE [LARGE SCALE GENOMIC DNA]</scope>
    <source>
        <strain evidence="10 11">Tiberius</strain>
    </source>
</reference>
<dbReference type="Gene3D" id="1.10.300.10">
    <property type="entry name" value="Adenylosuccinate Synthetase, subunit A, domain 2"/>
    <property type="match status" value="1"/>
</dbReference>
<dbReference type="FunFam" id="3.90.170.10:FF:000001">
    <property type="entry name" value="Adenylosuccinate synthetase"/>
    <property type="match status" value="1"/>
</dbReference>
<protein>
    <recommendedName>
        <fullName evidence="8 9">Adenylosuccinate synthetase</fullName>
        <shortName evidence="8">AMPSase</shortName>
        <shortName evidence="8">AdSS</shortName>
        <ecNumber evidence="8 9">6.3.4.4</ecNumber>
    </recommendedName>
    <alternativeName>
        <fullName evidence="8">IMP--aspartate ligase</fullName>
    </alternativeName>
</protein>
<dbReference type="SMART" id="SM00788">
    <property type="entry name" value="Adenylsucc_synt"/>
    <property type="match status" value="1"/>
</dbReference>
<evidence type="ECO:0000256" key="9">
    <source>
        <dbReference type="RuleBase" id="RU000520"/>
    </source>
</evidence>
<feature type="binding site" evidence="8">
    <location>
        <begin position="40"/>
        <end position="42"/>
    </location>
    <ligand>
        <name>GTP</name>
        <dbReference type="ChEBI" id="CHEBI:37565"/>
    </ligand>
</feature>
<evidence type="ECO:0000256" key="5">
    <source>
        <dbReference type="ARBA" id="ARBA00022755"/>
    </source>
</evidence>
<evidence type="ECO:0000256" key="1">
    <source>
        <dbReference type="ARBA" id="ARBA00011738"/>
    </source>
</evidence>
<dbReference type="HOGENOM" id="CLU_029848_0_0_7"/>
<feature type="binding site" description="in other chain" evidence="8">
    <location>
        <position position="130"/>
    </location>
    <ligand>
        <name>IMP</name>
        <dbReference type="ChEBI" id="CHEBI:58053"/>
        <note>ligand shared between dimeric partners</note>
    </ligand>
</feature>
<evidence type="ECO:0000256" key="8">
    <source>
        <dbReference type="HAMAP-Rule" id="MF_00011"/>
    </source>
</evidence>
<evidence type="ECO:0000256" key="2">
    <source>
        <dbReference type="ARBA" id="ARBA00022598"/>
    </source>
</evidence>
<feature type="binding site" evidence="8">
    <location>
        <begin position="301"/>
        <end position="307"/>
    </location>
    <ligand>
        <name>substrate</name>
    </ligand>
</feature>
<feature type="binding site" evidence="8">
    <location>
        <begin position="12"/>
        <end position="18"/>
    </location>
    <ligand>
        <name>GTP</name>
        <dbReference type="ChEBI" id="CHEBI:37565"/>
    </ligand>
</feature>
<comment type="catalytic activity">
    <reaction evidence="8 9">
        <text>IMP + L-aspartate + GTP = N(6)-(1,2-dicarboxyethyl)-AMP + GDP + phosphate + 2 H(+)</text>
        <dbReference type="Rhea" id="RHEA:15753"/>
        <dbReference type="ChEBI" id="CHEBI:15378"/>
        <dbReference type="ChEBI" id="CHEBI:29991"/>
        <dbReference type="ChEBI" id="CHEBI:37565"/>
        <dbReference type="ChEBI" id="CHEBI:43474"/>
        <dbReference type="ChEBI" id="CHEBI:57567"/>
        <dbReference type="ChEBI" id="CHEBI:58053"/>
        <dbReference type="ChEBI" id="CHEBI:58189"/>
        <dbReference type="EC" id="6.3.4.4"/>
    </reaction>
</comment>
<evidence type="ECO:0000256" key="6">
    <source>
        <dbReference type="ARBA" id="ARBA00022842"/>
    </source>
</evidence>
<dbReference type="EMBL" id="CP002930">
    <property type="protein sequence ID" value="AFY01151.1"/>
    <property type="molecule type" value="Genomic_DNA"/>
</dbReference>
<keyword evidence="8" id="KW-0963">Cytoplasm</keyword>
<dbReference type="GO" id="GO:0005525">
    <property type="term" value="F:GTP binding"/>
    <property type="evidence" value="ECO:0007669"/>
    <property type="project" value="UniProtKB-UniRule"/>
</dbReference>
<feature type="active site" description="Proton acceptor" evidence="8">
    <location>
        <position position="13"/>
    </location>
</feature>
<sequence length="432" mass="46965">MSGVVVVGAQWGDEGKGKLIDVFAEKADMVVRYQGGANAGHTLVVNGQKTVLHLVPSGILRPETTCVIASGVVIDVFSIRDEIRKLKDTGFLQNPKQLLISDTATLILPYHKALDAAREAALSDGKIGTTGKGIGPAYEDRASRRAILFGDLFDKDNLKKKLELALTEKNFMLENYYKGPTFKADDLIKDLLAVAEELAPYRTKDTSLFISKSLKSGKRVLFEGAQGTMLDILHGTYPFVTSSSTLASNACASAGIGPASVQKVIGVFKAYTTRVGSGPFPTELNDEIGKKIQTDGHEFGSTTGRSRRCGWLDLVALKYAIRVNGITNLAMMKLDVLTGHDRIGVCTAYKLNGEIITDLPTSPYELEKVEPVIEWIPGWTQDLTKVKTLSDLPRPTTNYIDYLGSQLGTPIDVISVGPGREQTLWVKPLFNN</sequence>